<name>A0ABU3BIN2_9FLAO</name>
<comment type="caution">
    <text evidence="1">The sequence shown here is derived from an EMBL/GenBank/DDBJ whole genome shotgun (WGS) entry which is preliminary data.</text>
</comment>
<keyword evidence="2" id="KW-1185">Reference proteome</keyword>
<evidence type="ECO:0000313" key="2">
    <source>
        <dbReference type="Proteomes" id="UP001250662"/>
    </source>
</evidence>
<dbReference type="RefSeq" id="WP_311387973.1">
    <property type="nucleotide sequence ID" value="NZ_JAVRHU010000002.1"/>
</dbReference>
<dbReference type="EMBL" id="JAVRHU010000002">
    <property type="protein sequence ID" value="MDT0622024.1"/>
    <property type="molecule type" value="Genomic_DNA"/>
</dbReference>
<reference evidence="1 2" key="1">
    <citation type="submission" date="2023-09" db="EMBL/GenBank/DDBJ databases">
        <authorList>
            <person name="Rey-Velasco X."/>
        </authorList>
    </citation>
    <scope>NUCLEOTIDE SEQUENCE [LARGE SCALE GENOMIC DNA]</scope>
    <source>
        <strain evidence="1 2">P007</strain>
    </source>
</reference>
<evidence type="ECO:0000313" key="1">
    <source>
        <dbReference type="EMBL" id="MDT0622024.1"/>
    </source>
</evidence>
<sequence>MNRLIFLFLLTYQFGLSQNTNKEVYLVHNLYATGFDNDEYLYSTDSIKFENNRKISDLLNAISNVHSINDIFRDSKIDTLKILNNPLDLINKYKRSKVDWNQEQKDFIKPKLQDLKNYKKYYSDYLNNGCCITMHQRYRDEYQIRIFENNLLVNEITSRKSIGGFKIPWTNSLTGVKNYNFEIEEIILDSRKKPKPLKGNRLQKYLTNKIIDYNITKLYELSAYTYNKEIKELEAEFDIKYFGEVYGRGRYIWDEPQTFKIKLHNNEMLANINLVFMASKQGKSIYSRDSIISNYKNPLKRVQNISFITGYLNENPESTLDIYFFNNKTINEYNIDGVNKSPEDWEKQDNYVKSLEWYKTADIKPSFDIEKAIKTSEKNNCGCNYRFDREFIEQAIFFEIRNKNNDSSVWFLLPDDTVLLYLMQGQKVLEYDYKAFGNEYAGVQWPCKRFELNGKLIKR</sequence>
<dbReference type="Proteomes" id="UP001250662">
    <property type="component" value="Unassembled WGS sequence"/>
</dbReference>
<protein>
    <submittedName>
        <fullName evidence="1">Uncharacterized protein</fullName>
    </submittedName>
</protein>
<proteinExistence type="predicted"/>
<accession>A0ABU3BIN2</accession>
<gene>
    <name evidence="1" type="ORF">RM520_10310</name>
</gene>
<organism evidence="1 2">
    <name type="scientific">Croceitalea vernalis</name>
    <dbReference type="NCBI Taxonomy" id="3075599"/>
    <lineage>
        <taxon>Bacteria</taxon>
        <taxon>Pseudomonadati</taxon>
        <taxon>Bacteroidota</taxon>
        <taxon>Flavobacteriia</taxon>
        <taxon>Flavobacteriales</taxon>
        <taxon>Flavobacteriaceae</taxon>
        <taxon>Croceitalea</taxon>
    </lineage>
</organism>